<evidence type="ECO:0000313" key="4">
    <source>
        <dbReference type="Proteomes" id="UP000290287"/>
    </source>
</evidence>
<dbReference type="AlphaFoldDB" id="A0A4Q0Z042"/>
<proteinExistence type="predicted"/>
<keyword evidence="1" id="KW-0812">Transmembrane</keyword>
<feature type="domain" description="DUF4401" evidence="2">
    <location>
        <begin position="32"/>
        <end position="204"/>
    </location>
</feature>
<evidence type="ECO:0000259" key="2">
    <source>
        <dbReference type="Pfam" id="PF14351"/>
    </source>
</evidence>
<accession>A0A4Q0Z042</accession>
<evidence type="ECO:0000256" key="1">
    <source>
        <dbReference type="SAM" id="Phobius"/>
    </source>
</evidence>
<sequence>MTPNNPELWHLLNQKGLTAGGLPQNEELASLWYMDAFQAIATWMASLLFIGFVGALFNDALENIFLTIPLSLMMLAGAFSIFKIASQVITTNIGLVLSLTAQVLLAFIINEHVDKSTFDLTYTALALFALQVLLVLTFDNHVHRMMCAFFAACAFAFVMLIHDHYYWVVGPLLMVFCYLKLTEFSSPKWVKIKSAASAGLLAAVLLIQYNLPEMIRVTSQHPFHLSSEILNALALFGTVMMINQRTAMSVKAKAFAFFCA</sequence>
<gene>
    <name evidence="3" type="ORF">CS022_00770</name>
</gene>
<dbReference type="Proteomes" id="UP000290287">
    <property type="component" value="Unassembled WGS sequence"/>
</dbReference>
<keyword evidence="1" id="KW-0472">Membrane</keyword>
<dbReference type="RefSeq" id="WP_129120679.1">
    <property type="nucleotide sequence ID" value="NZ_PEIB01000001.1"/>
</dbReference>
<feature type="transmembrane region" description="Helical" evidence="1">
    <location>
        <begin position="121"/>
        <end position="138"/>
    </location>
</feature>
<protein>
    <recommendedName>
        <fullName evidence="2">DUF4401 domain-containing protein</fullName>
    </recommendedName>
</protein>
<name>A0A4Q0Z042_9GAMM</name>
<keyword evidence="1" id="KW-1133">Transmembrane helix</keyword>
<comment type="caution">
    <text evidence="3">The sequence shown here is derived from an EMBL/GenBank/DDBJ whole genome shotgun (WGS) entry which is preliminary data.</text>
</comment>
<organism evidence="3 4">
    <name type="scientific">Veronia nyctiphanis</name>
    <dbReference type="NCBI Taxonomy" id="1278244"/>
    <lineage>
        <taxon>Bacteria</taxon>
        <taxon>Pseudomonadati</taxon>
        <taxon>Pseudomonadota</taxon>
        <taxon>Gammaproteobacteria</taxon>
        <taxon>Vibrionales</taxon>
        <taxon>Vibrionaceae</taxon>
        <taxon>Veronia</taxon>
    </lineage>
</organism>
<feature type="transmembrane region" description="Helical" evidence="1">
    <location>
        <begin position="36"/>
        <end position="57"/>
    </location>
</feature>
<reference evidence="3 4" key="1">
    <citation type="submission" date="2017-10" db="EMBL/GenBank/DDBJ databases">
        <title>Nyctiphanis sp. nov., isolated from the stomach of the euphausiid Nyctiphanes simplex (Hansen, 1911) in the Gulf of California.</title>
        <authorList>
            <person name="Gomez-Gil B."/>
            <person name="Aguilar-Mendez M."/>
            <person name="Lopez-Cortes A."/>
            <person name="Gomez-Gutierrez J."/>
            <person name="Roque A."/>
            <person name="Lang E."/>
            <person name="Gonzalez-Castillo A."/>
        </authorList>
    </citation>
    <scope>NUCLEOTIDE SEQUENCE [LARGE SCALE GENOMIC DNA]</scope>
    <source>
        <strain evidence="3 4">CAIM 600</strain>
    </source>
</reference>
<evidence type="ECO:0000313" key="3">
    <source>
        <dbReference type="EMBL" id="RXJ74789.1"/>
    </source>
</evidence>
<keyword evidence="4" id="KW-1185">Reference proteome</keyword>
<dbReference type="EMBL" id="PEIB01000001">
    <property type="protein sequence ID" value="RXJ74789.1"/>
    <property type="molecule type" value="Genomic_DNA"/>
</dbReference>
<dbReference type="OrthoDB" id="8527955at2"/>
<feature type="transmembrane region" description="Helical" evidence="1">
    <location>
        <begin position="145"/>
        <end position="161"/>
    </location>
</feature>
<dbReference type="InterPro" id="IPR025513">
    <property type="entry name" value="DUF4401"/>
</dbReference>
<feature type="transmembrane region" description="Helical" evidence="1">
    <location>
        <begin position="89"/>
        <end position="109"/>
    </location>
</feature>
<feature type="transmembrane region" description="Helical" evidence="1">
    <location>
        <begin position="63"/>
        <end position="82"/>
    </location>
</feature>
<dbReference type="Pfam" id="PF14351">
    <property type="entry name" value="DUF4401"/>
    <property type="match status" value="1"/>
</dbReference>